<evidence type="ECO:0000256" key="5">
    <source>
        <dbReference type="ARBA" id="ARBA00023242"/>
    </source>
</evidence>
<dbReference type="GO" id="GO:0006355">
    <property type="term" value="P:regulation of DNA-templated transcription"/>
    <property type="evidence" value="ECO:0007669"/>
    <property type="project" value="InterPro"/>
</dbReference>
<organism evidence="9 10">
    <name type="scientific">Vitis vinifera</name>
    <name type="common">Grape</name>
    <dbReference type="NCBI Taxonomy" id="29760"/>
    <lineage>
        <taxon>Eukaryota</taxon>
        <taxon>Viridiplantae</taxon>
        <taxon>Streptophyta</taxon>
        <taxon>Embryophyta</taxon>
        <taxon>Tracheophyta</taxon>
        <taxon>Spermatophyta</taxon>
        <taxon>Magnoliopsida</taxon>
        <taxon>eudicotyledons</taxon>
        <taxon>Gunneridae</taxon>
        <taxon>Pentapetalae</taxon>
        <taxon>rosids</taxon>
        <taxon>Vitales</taxon>
        <taxon>Vitaceae</taxon>
        <taxon>Viteae</taxon>
        <taxon>Vitis</taxon>
    </lineage>
</organism>
<comment type="caution">
    <text evidence="9">The sequence shown here is derived from an EMBL/GenBank/DDBJ whole genome shotgun (WGS) entry which is preliminary data.</text>
</comment>
<keyword evidence="7" id="KW-0812">Transmembrane</keyword>
<evidence type="ECO:0000256" key="2">
    <source>
        <dbReference type="ARBA" id="ARBA00023015"/>
    </source>
</evidence>
<dbReference type="EMBL" id="QGNW01001682">
    <property type="protein sequence ID" value="RVW33294.1"/>
    <property type="molecule type" value="Genomic_DNA"/>
</dbReference>
<evidence type="ECO:0000256" key="6">
    <source>
        <dbReference type="SAM" id="MobiDB-lite"/>
    </source>
</evidence>
<comment type="subcellular location">
    <subcellularLocation>
        <location evidence="1">Nucleus</location>
    </subcellularLocation>
</comment>
<dbReference type="PROSITE" id="PS51005">
    <property type="entry name" value="NAC"/>
    <property type="match status" value="1"/>
</dbReference>
<name>A0A438DCU9_VITVI</name>
<dbReference type="InterPro" id="IPR003441">
    <property type="entry name" value="NAC-dom"/>
</dbReference>
<keyword evidence="7" id="KW-1133">Transmembrane helix</keyword>
<sequence length="500" mass="57192">MERERNQRFLDEGMSEVPRETQLSIAASSMFPGFRFSPTDEELISHYLKKKIQGSEKSVEVIAEVEICKYEPWTYQVRLYREKVVFGCWENILAIGQRCSQPSQVIGSAPNYWDNYNTAVGLKALIHRVPSWVSESCVLLSDSWEHIAPFIDTLGFHGFDSTFQLSICKVEASGVECKVHVMVVMVKSTKSIIESENEWFFFSPRGRKYPNGSQSKRATEYGYWKATGKERIVKSGSTLIGSKRTLVFHIGRAPKGERTEWIMHEYCMEGKSQDSLVVCRLRKNTEFRMNGSQRRLSTMTGHNHAISEVNIDQTNLSEREQGIESSSNKCSSSYDSYSIGQVDSTSESDQKPSNEFTQPESSHQQDCDRADDCFAEIMNDDIIKLDETFLADNPQLLFMIADKTELERESEPPEPVDTTQVLPFQGTANRRIRLKKQSPRRISYPAEYMSIEPPKYLMKSLVNRLIYLLVIILTLLVLFSSLGGSGWVKKVIHTTMYHDF</sequence>
<dbReference type="GO" id="GO:0003677">
    <property type="term" value="F:DNA binding"/>
    <property type="evidence" value="ECO:0007669"/>
    <property type="project" value="UniProtKB-KW"/>
</dbReference>
<proteinExistence type="predicted"/>
<dbReference type="AlphaFoldDB" id="A0A438DCU9"/>
<keyword evidence="4" id="KW-0804">Transcription</keyword>
<evidence type="ECO:0000259" key="8">
    <source>
        <dbReference type="PROSITE" id="PS51005"/>
    </source>
</evidence>
<dbReference type="Proteomes" id="UP000288805">
    <property type="component" value="Unassembled WGS sequence"/>
</dbReference>
<accession>A0A438DCU9</accession>
<protein>
    <submittedName>
        <fullName evidence="9">NAC domain-containing protein 40</fullName>
    </submittedName>
</protein>
<feature type="compositionally biased region" description="Polar residues" evidence="6">
    <location>
        <begin position="339"/>
        <end position="362"/>
    </location>
</feature>
<feature type="domain" description="NAC" evidence="8">
    <location>
        <begin position="30"/>
        <end position="284"/>
    </location>
</feature>
<evidence type="ECO:0000256" key="3">
    <source>
        <dbReference type="ARBA" id="ARBA00023125"/>
    </source>
</evidence>
<gene>
    <name evidence="9" type="primary">NTL8_2</name>
    <name evidence="9" type="ORF">CK203_085342</name>
</gene>
<reference evidence="9 10" key="1">
    <citation type="journal article" date="2018" name="PLoS Genet.">
        <title>Population sequencing reveals clonal diversity and ancestral inbreeding in the grapevine cultivar Chardonnay.</title>
        <authorList>
            <person name="Roach M.J."/>
            <person name="Johnson D.L."/>
            <person name="Bohlmann J."/>
            <person name="van Vuuren H.J."/>
            <person name="Jones S.J."/>
            <person name="Pretorius I.S."/>
            <person name="Schmidt S.A."/>
            <person name="Borneman A.R."/>
        </authorList>
    </citation>
    <scope>NUCLEOTIDE SEQUENCE [LARGE SCALE GENOMIC DNA]</scope>
    <source>
        <strain evidence="10">cv. Chardonnay</strain>
        <tissue evidence="9">Leaf</tissue>
    </source>
</reference>
<keyword evidence="5" id="KW-0539">Nucleus</keyword>
<dbReference type="PANTHER" id="PTHR31989">
    <property type="entry name" value="NAC DOMAIN-CONTAINING PROTEIN 82-RELATED"/>
    <property type="match status" value="1"/>
</dbReference>
<feature type="transmembrane region" description="Helical" evidence="7">
    <location>
        <begin position="465"/>
        <end position="488"/>
    </location>
</feature>
<dbReference type="GO" id="GO:0005634">
    <property type="term" value="C:nucleus"/>
    <property type="evidence" value="ECO:0007669"/>
    <property type="project" value="UniProtKB-SubCell"/>
</dbReference>
<feature type="compositionally biased region" description="Low complexity" evidence="6">
    <location>
        <begin position="325"/>
        <end position="338"/>
    </location>
</feature>
<keyword evidence="2" id="KW-0805">Transcription regulation</keyword>
<evidence type="ECO:0000256" key="7">
    <source>
        <dbReference type="SAM" id="Phobius"/>
    </source>
</evidence>
<dbReference type="SUPFAM" id="SSF101941">
    <property type="entry name" value="NAC domain"/>
    <property type="match status" value="2"/>
</dbReference>
<dbReference type="Gene3D" id="2.170.150.80">
    <property type="entry name" value="NAC domain"/>
    <property type="match status" value="2"/>
</dbReference>
<keyword evidence="3" id="KW-0238">DNA-binding</keyword>
<evidence type="ECO:0000256" key="1">
    <source>
        <dbReference type="ARBA" id="ARBA00004123"/>
    </source>
</evidence>
<evidence type="ECO:0000313" key="10">
    <source>
        <dbReference type="Proteomes" id="UP000288805"/>
    </source>
</evidence>
<dbReference type="Pfam" id="PF02365">
    <property type="entry name" value="NAM"/>
    <property type="match status" value="2"/>
</dbReference>
<evidence type="ECO:0000256" key="4">
    <source>
        <dbReference type="ARBA" id="ARBA00023163"/>
    </source>
</evidence>
<evidence type="ECO:0000313" key="9">
    <source>
        <dbReference type="EMBL" id="RVW33294.1"/>
    </source>
</evidence>
<dbReference type="InterPro" id="IPR036093">
    <property type="entry name" value="NAC_dom_sf"/>
</dbReference>
<keyword evidence="7" id="KW-0472">Membrane</keyword>
<feature type="region of interest" description="Disordered" evidence="6">
    <location>
        <begin position="314"/>
        <end position="367"/>
    </location>
</feature>